<evidence type="ECO:0000256" key="1">
    <source>
        <dbReference type="ARBA" id="ARBA00023172"/>
    </source>
</evidence>
<comment type="caution">
    <text evidence="2">The sequence shown here is derived from an EMBL/GenBank/DDBJ whole genome shotgun (WGS) entry which is preliminary data.</text>
</comment>
<dbReference type="GO" id="GO:0006310">
    <property type="term" value="P:DNA recombination"/>
    <property type="evidence" value="ECO:0007669"/>
    <property type="project" value="UniProtKB-KW"/>
</dbReference>
<name>A0A2N8KWU3_9BURK</name>
<gene>
    <name evidence="2" type="ORF">C1O66_10550</name>
</gene>
<proteinExistence type="predicted"/>
<evidence type="ECO:0008006" key="4">
    <source>
        <dbReference type="Google" id="ProtNLM"/>
    </source>
</evidence>
<dbReference type="InterPro" id="IPR011010">
    <property type="entry name" value="DNA_brk_join_enz"/>
</dbReference>
<dbReference type="SUPFAM" id="SSF56349">
    <property type="entry name" value="DNA breaking-rejoining enzymes"/>
    <property type="match status" value="1"/>
</dbReference>
<dbReference type="InterPro" id="IPR013762">
    <property type="entry name" value="Integrase-like_cat_sf"/>
</dbReference>
<evidence type="ECO:0000313" key="2">
    <source>
        <dbReference type="EMBL" id="PND37923.1"/>
    </source>
</evidence>
<dbReference type="Proteomes" id="UP000235916">
    <property type="component" value="Unassembled WGS sequence"/>
</dbReference>
<organism evidence="2 3">
    <name type="scientific">Kinneretia aquatilis</name>
    <dbReference type="NCBI Taxonomy" id="2070761"/>
    <lineage>
        <taxon>Bacteria</taxon>
        <taxon>Pseudomonadati</taxon>
        <taxon>Pseudomonadota</taxon>
        <taxon>Betaproteobacteria</taxon>
        <taxon>Burkholderiales</taxon>
        <taxon>Sphaerotilaceae</taxon>
        <taxon>Roseateles</taxon>
    </lineage>
</organism>
<dbReference type="EMBL" id="POSP01000003">
    <property type="protein sequence ID" value="PND37923.1"/>
    <property type="molecule type" value="Genomic_DNA"/>
</dbReference>
<dbReference type="GO" id="GO:0015074">
    <property type="term" value="P:DNA integration"/>
    <property type="evidence" value="ECO:0007669"/>
    <property type="project" value="InterPro"/>
</dbReference>
<keyword evidence="1" id="KW-0233">DNA recombination</keyword>
<evidence type="ECO:0000313" key="3">
    <source>
        <dbReference type="Proteomes" id="UP000235916"/>
    </source>
</evidence>
<dbReference type="Gene3D" id="1.10.443.10">
    <property type="entry name" value="Intergrase catalytic core"/>
    <property type="match status" value="1"/>
</dbReference>
<reference evidence="2 3" key="1">
    <citation type="submission" date="2018-01" db="EMBL/GenBank/DDBJ databases">
        <title>Draft genome sequence of Paucibacter aquatile CR182 isolated from freshwater of the Nakdong River.</title>
        <authorList>
            <person name="Choi A."/>
            <person name="Chung E.J."/>
        </authorList>
    </citation>
    <scope>NUCLEOTIDE SEQUENCE [LARGE SCALE GENOMIC DNA]</scope>
    <source>
        <strain evidence="2 3">CR182</strain>
    </source>
</reference>
<accession>A0A2N8KWU3</accession>
<sequence length="328" mass="37107">MGELEMLLRTPNRTPETLQSYRRVMRTLENHLARRLAVGDLRHLDDRNLQLAITWHDLRPFISASTDRQYKAALMQHLREHPSEEDIDRVVMELLDPEQGISEIEHDDRLAEQRKRNLMERRGSQQRARYVSPEDWHTLITALCASSSQVGKLAAVWLASTRATGLRPCEWATARRQGVTLIVQNAKATNGRSHGPTREIFVGGLDPMQLRIIDSLLDVMAMLPEGAFVDLYNRVRDLVADVGRASLTKRSTYPTLYSARHLFAAEAKRELTRIEVAALMGHRSIASAAQNYLEGRYAQGGGALKVRASDRDMDTVRRANGSDPDLKH</sequence>
<dbReference type="GO" id="GO:0003677">
    <property type="term" value="F:DNA binding"/>
    <property type="evidence" value="ECO:0007669"/>
    <property type="project" value="InterPro"/>
</dbReference>
<protein>
    <recommendedName>
        <fullName evidence="4">Integrase</fullName>
    </recommendedName>
</protein>
<keyword evidence="3" id="KW-1185">Reference proteome</keyword>
<dbReference type="AlphaFoldDB" id="A0A2N8KWU3"/>